<organism evidence="1">
    <name type="scientific">marine metagenome</name>
    <dbReference type="NCBI Taxonomy" id="408172"/>
    <lineage>
        <taxon>unclassified sequences</taxon>
        <taxon>metagenomes</taxon>
        <taxon>ecological metagenomes</taxon>
    </lineage>
</organism>
<dbReference type="Gene3D" id="3.40.30.10">
    <property type="entry name" value="Glutaredoxin"/>
    <property type="match status" value="1"/>
</dbReference>
<dbReference type="InterPro" id="IPR036249">
    <property type="entry name" value="Thioredoxin-like_sf"/>
</dbReference>
<proteinExistence type="predicted"/>
<gene>
    <name evidence="1" type="ORF">METZ01_LOCUS69794</name>
</gene>
<evidence type="ECO:0000313" key="1">
    <source>
        <dbReference type="EMBL" id="SVA16940.1"/>
    </source>
</evidence>
<evidence type="ECO:0008006" key="2">
    <source>
        <dbReference type="Google" id="ProtNLM"/>
    </source>
</evidence>
<reference evidence="1" key="1">
    <citation type="submission" date="2018-05" db="EMBL/GenBank/DDBJ databases">
        <authorList>
            <person name="Lanie J.A."/>
            <person name="Ng W.-L."/>
            <person name="Kazmierczak K.M."/>
            <person name="Andrzejewski T.M."/>
            <person name="Davidsen T.M."/>
            <person name="Wayne K.J."/>
            <person name="Tettelin H."/>
            <person name="Glass J.I."/>
            <person name="Rusch D."/>
            <person name="Podicherti R."/>
            <person name="Tsui H.-C.T."/>
            <person name="Winkler M.E."/>
        </authorList>
    </citation>
    <scope>NUCLEOTIDE SEQUENCE</scope>
</reference>
<sequence length="85" mass="9542">MRFVELINQHGLKGIVRANKSGCLDACEFGVAVVVYPDEIWYTNVTLSDVDDIFNATIINDEPLERLVANKKTWDDLNTLRGISS</sequence>
<protein>
    <recommendedName>
        <fullName evidence="2">(2Fe-2S) ferredoxin domain-containing protein</fullName>
    </recommendedName>
</protein>
<accession>A0A381TLI8</accession>
<dbReference type="SUPFAM" id="SSF52833">
    <property type="entry name" value="Thioredoxin-like"/>
    <property type="match status" value="1"/>
</dbReference>
<name>A0A381TLI8_9ZZZZ</name>
<dbReference type="CDD" id="cd02980">
    <property type="entry name" value="TRX_Fd_family"/>
    <property type="match status" value="1"/>
</dbReference>
<dbReference type="AlphaFoldDB" id="A0A381TLI8"/>
<dbReference type="EMBL" id="UINC01004800">
    <property type="protein sequence ID" value="SVA16940.1"/>
    <property type="molecule type" value="Genomic_DNA"/>
</dbReference>